<name>A0ABS3WM26_9ACTN</name>
<dbReference type="InterPro" id="IPR000871">
    <property type="entry name" value="Beta-lactam_class-A"/>
</dbReference>
<dbReference type="PROSITE" id="PS00146">
    <property type="entry name" value="BETA_LACTAMASE_A"/>
    <property type="match status" value="1"/>
</dbReference>
<keyword evidence="7" id="KW-0732">Signal</keyword>
<evidence type="ECO:0000256" key="6">
    <source>
        <dbReference type="SAM" id="MobiDB-lite"/>
    </source>
</evidence>
<evidence type="ECO:0000256" key="3">
    <source>
        <dbReference type="ARBA" id="ARBA00022801"/>
    </source>
</evidence>
<feature type="signal peptide" evidence="7">
    <location>
        <begin position="1"/>
        <end position="27"/>
    </location>
</feature>
<keyword evidence="3 5" id="KW-0378">Hydrolase</keyword>
<feature type="compositionally biased region" description="Low complexity" evidence="6">
    <location>
        <begin position="32"/>
        <end position="45"/>
    </location>
</feature>
<feature type="region of interest" description="Disordered" evidence="6">
    <location>
        <begin position="32"/>
        <end position="54"/>
    </location>
</feature>
<feature type="domain" description="Beta-lactamase class A catalytic" evidence="8">
    <location>
        <begin position="79"/>
        <end position="292"/>
    </location>
</feature>
<keyword evidence="10" id="KW-1185">Reference proteome</keyword>
<evidence type="ECO:0000256" key="2">
    <source>
        <dbReference type="ARBA" id="ARBA00012865"/>
    </source>
</evidence>
<keyword evidence="4 5" id="KW-0046">Antibiotic resistance</keyword>
<feature type="chain" id="PRO_5046425061" description="Beta-lactamase" evidence="7">
    <location>
        <begin position="28"/>
        <end position="319"/>
    </location>
</feature>
<dbReference type="InterPro" id="IPR023650">
    <property type="entry name" value="Beta-lactam_class-A_AS"/>
</dbReference>
<evidence type="ECO:0000256" key="7">
    <source>
        <dbReference type="SAM" id="SignalP"/>
    </source>
</evidence>
<dbReference type="PRINTS" id="PR00118">
    <property type="entry name" value="BLACTAMASEA"/>
</dbReference>
<dbReference type="SUPFAM" id="SSF56601">
    <property type="entry name" value="beta-lactamase/transpeptidase-like"/>
    <property type="match status" value="1"/>
</dbReference>
<comment type="caution">
    <text evidence="9">The sequence shown here is derived from an EMBL/GenBank/DDBJ whole genome shotgun (WGS) entry which is preliminary data.</text>
</comment>
<dbReference type="Gene3D" id="3.40.710.10">
    <property type="entry name" value="DD-peptidase/beta-lactamase superfamily"/>
    <property type="match status" value="1"/>
</dbReference>
<protein>
    <recommendedName>
        <fullName evidence="2 5">Beta-lactamase</fullName>
        <ecNumber evidence="2 5">3.5.2.6</ecNumber>
    </recommendedName>
</protein>
<dbReference type="RefSeq" id="WP_209262972.1">
    <property type="nucleotide sequence ID" value="NZ_JAFFZN010000001.1"/>
</dbReference>
<dbReference type="NCBIfam" id="NF033103">
    <property type="entry name" value="bla_class_A"/>
    <property type="match status" value="1"/>
</dbReference>
<evidence type="ECO:0000256" key="5">
    <source>
        <dbReference type="RuleBase" id="RU361140"/>
    </source>
</evidence>
<gene>
    <name evidence="9" type="primary">bla</name>
    <name evidence="9" type="ORF">JW592_01545</name>
</gene>
<evidence type="ECO:0000313" key="10">
    <source>
        <dbReference type="Proteomes" id="UP001518976"/>
    </source>
</evidence>
<proteinExistence type="inferred from homology"/>
<dbReference type="PANTHER" id="PTHR35333">
    <property type="entry name" value="BETA-LACTAMASE"/>
    <property type="match status" value="1"/>
</dbReference>
<comment type="catalytic activity">
    <reaction evidence="5">
        <text>a beta-lactam + H2O = a substituted beta-amino acid</text>
        <dbReference type="Rhea" id="RHEA:20401"/>
        <dbReference type="ChEBI" id="CHEBI:15377"/>
        <dbReference type="ChEBI" id="CHEBI:35627"/>
        <dbReference type="ChEBI" id="CHEBI:140347"/>
        <dbReference type="EC" id="3.5.2.6"/>
    </reaction>
</comment>
<dbReference type="Pfam" id="PF13354">
    <property type="entry name" value="Beta-lactamase2"/>
    <property type="match status" value="1"/>
</dbReference>
<sequence length="319" mass="34174">MRTTRFRRTTMGALGTLALVLPLTACGADGSADASAKSSGSATTALDSARDKAPDKATDKKVAAAFKKLERKYDARLGVRAVDTGSGRKVSYHADQRFAYASTHKAFTAAAVLDKHRIDGLDKTIEVNKDDLLPHSPVTSEHVGEEMTLRALCAAAVRQSDNAADNLLLRDLGGPKALDAFLEKLGDDVTNVNRYERELNDAEPGDDRDTTTPRAFADDLRAVALGDGLGKRERKQLNAWMHDNPTGKTLIRAGFPEGWSVGDKSGAGRYASRGDIAVVRPPGKAPLVVTVFSRRAERDAEYDDKLVADAAAVVAAELK</sequence>
<organism evidence="9 10">
    <name type="scientific">Streptomyces spirodelae</name>
    <dbReference type="NCBI Taxonomy" id="2812904"/>
    <lineage>
        <taxon>Bacteria</taxon>
        <taxon>Bacillati</taxon>
        <taxon>Actinomycetota</taxon>
        <taxon>Actinomycetes</taxon>
        <taxon>Kitasatosporales</taxon>
        <taxon>Streptomycetaceae</taxon>
        <taxon>Streptomyces</taxon>
    </lineage>
</organism>
<evidence type="ECO:0000256" key="4">
    <source>
        <dbReference type="ARBA" id="ARBA00023251"/>
    </source>
</evidence>
<dbReference type="InterPro" id="IPR012338">
    <property type="entry name" value="Beta-lactam/transpept-like"/>
</dbReference>
<evidence type="ECO:0000256" key="1">
    <source>
        <dbReference type="ARBA" id="ARBA00009009"/>
    </source>
</evidence>
<dbReference type="PANTHER" id="PTHR35333:SF3">
    <property type="entry name" value="BETA-LACTAMASE-TYPE TRANSPEPTIDASE FOLD CONTAINING PROTEIN"/>
    <property type="match status" value="1"/>
</dbReference>
<reference evidence="9 10" key="1">
    <citation type="submission" date="2021-02" db="EMBL/GenBank/DDBJ databases">
        <title>Streptomyces spirodelae sp. nov., isolated from duckweed.</title>
        <authorList>
            <person name="Saimee Y."/>
            <person name="Duangmal K."/>
        </authorList>
    </citation>
    <scope>NUCLEOTIDE SEQUENCE [LARGE SCALE GENOMIC DNA]</scope>
    <source>
        <strain evidence="9 10">DW4-2</strain>
    </source>
</reference>
<comment type="similarity">
    <text evidence="1 5">Belongs to the class-A beta-lactamase family.</text>
</comment>
<dbReference type="Proteomes" id="UP001518976">
    <property type="component" value="Unassembled WGS sequence"/>
</dbReference>
<evidence type="ECO:0000259" key="8">
    <source>
        <dbReference type="Pfam" id="PF13354"/>
    </source>
</evidence>
<accession>A0ABS3WM26</accession>
<dbReference type="InterPro" id="IPR045155">
    <property type="entry name" value="Beta-lactam_cat"/>
</dbReference>
<dbReference type="EMBL" id="JAFFZN010000001">
    <property type="protein sequence ID" value="MBO8184171.1"/>
    <property type="molecule type" value="Genomic_DNA"/>
</dbReference>
<evidence type="ECO:0000313" key="9">
    <source>
        <dbReference type="EMBL" id="MBO8184171.1"/>
    </source>
</evidence>
<dbReference type="EC" id="3.5.2.6" evidence="2 5"/>